<comment type="caution">
    <text evidence="2">The sequence shown here is derived from an EMBL/GenBank/DDBJ whole genome shotgun (WGS) entry which is preliminary data.</text>
</comment>
<dbReference type="Proteomes" id="UP000680304">
    <property type="component" value="Unassembled WGS sequence"/>
</dbReference>
<feature type="transmembrane region" description="Helical" evidence="1">
    <location>
        <begin position="21"/>
        <end position="38"/>
    </location>
</feature>
<evidence type="ECO:0008006" key="4">
    <source>
        <dbReference type="Google" id="ProtNLM"/>
    </source>
</evidence>
<sequence length="103" mass="11746">MTYANSKQAAGNSGAKRRLKLWAIVIALFMGWAGYTLVNQAKQQEETAMRLAAIRNQLAETHKENNGLRKQMERLNDPEYIEQLARKEQGMVKKGEIQIQVVE</sequence>
<keyword evidence="1" id="KW-1133">Transmembrane helix</keyword>
<accession>A0ABQ4N7P0</accession>
<keyword evidence="3" id="KW-1185">Reference proteome</keyword>
<dbReference type="RefSeq" id="WP_213529032.1">
    <property type="nucleotide sequence ID" value="NZ_BOVJ01000084.1"/>
</dbReference>
<protein>
    <recommendedName>
        <fullName evidence="4">Septum formation initiator</fullName>
    </recommendedName>
</protein>
<evidence type="ECO:0000313" key="3">
    <source>
        <dbReference type="Proteomes" id="UP000680304"/>
    </source>
</evidence>
<reference evidence="2 3" key="1">
    <citation type="submission" date="2021-04" db="EMBL/GenBank/DDBJ databases">
        <title>Draft genome sequence of Paenibacillus cisolokensis, LC2-13A.</title>
        <authorList>
            <person name="Uke A."/>
            <person name="Chhe C."/>
            <person name="Baramee S."/>
            <person name="Kosugi A."/>
        </authorList>
    </citation>
    <scope>NUCLEOTIDE SEQUENCE [LARGE SCALE GENOMIC DNA]</scope>
    <source>
        <strain evidence="2 3">LC2-13A</strain>
    </source>
</reference>
<dbReference type="InterPro" id="IPR007060">
    <property type="entry name" value="FtsL/DivIC"/>
</dbReference>
<proteinExistence type="predicted"/>
<dbReference type="InterPro" id="IPR039076">
    <property type="entry name" value="DivIC"/>
</dbReference>
<evidence type="ECO:0000256" key="1">
    <source>
        <dbReference type="SAM" id="Phobius"/>
    </source>
</evidence>
<dbReference type="Pfam" id="PF04977">
    <property type="entry name" value="DivIC"/>
    <property type="match status" value="1"/>
</dbReference>
<evidence type="ECO:0000313" key="2">
    <source>
        <dbReference type="EMBL" id="GIQ64213.1"/>
    </source>
</evidence>
<keyword evidence="1" id="KW-0812">Transmembrane</keyword>
<name>A0ABQ4N7P0_9BACL</name>
<keyword evidence="1" id="KW-0472">Membrane</keyword>
<dbReference type="PANTHER" id="PTHR40027">
    <property type="entry name" value="CELL DIVISION PROTEIN DIVIC"/>
    <property type="match status" value="1"/>
</dbReference>
<organism evidence="2 3">
    <name type="scientific">Paenibacillus cisolokensis</name>
    <dbReference type="NCBI Taxonomy" id="1658519"/>
    <lineage>
        <taxon>Bacteria</taxon>
        <taxon>Bacillati</taxon>
        <taxon>Bacillota</taxon>
        <taxon>Bacilli</taxon>
        <taxon>Bacillales</taxon>
        <taxon>Paenibacillaceae</taxon>
        <taxon>Paenibacillus</taxon>
    </lineage>
</organism>
<gene>
    <name evidence="2" type="ORF">PACILC2_27810</name>
</gene>
<dbReference type="PANTHER" id="PTHR40027:SF1">
    <property type="entry name" value="CELL DIVISION PROTEIN DIVIC"/>
    <property type="match status" value="1"/>
</dbReference>
<dbReference type="EMBL" id="BOVJ01000084">
    <property type="protein sequence ID" value="GIQ64213.1"/>
    <property type="molecule type" value="Genomic_DNA"/>
</dbReference>